<dbReference type="EMBL" id="CAJHIT010000002">
    <property type="protein sequence ID" value="CAD6500066.1"/>
    <property type="molecule type" value="Genomic_DNA"/>
</dbReference>
<accession>A0A9W4DI65</accession>
<feature type="compositionally biased region" description="Basic and acidic residues" evidence="1">
    <location>
        <begin position="625"/>
        <end position="634"/>
    </location>
</feature>
<gene>
    <name evidence="2" type="ORF">BGTH12_LOCUS1424</name>
</gene>
<feature type="region of interest" description="Disordered" evidence="1">
    <location>
        <begin position="326"/>
        <end position="704"/>
    </location>
</feature>
<evidence type="ECO:0000313" key="2">
    <source>
        <dbReference type="EMBL" id="CAD6500066.1"/>
    </source>
</evidence>
<feature type="compositionally biased region" description="Low complexity" evidence="1">
    <location>
        <begin position="217"/>
        <end position="227"/>
    </location>
</feature>
<dbReference type="Proteomes" id="UP000683417">
    <property type="component" value="Unassembled WGS sequence"/>
</dbReference>
<sequence length="747" mass="76888">MRLAPIASIVLGSSYLVHSQWTVQRFMKAKASHSLETREESPAWEDDKLVPDAAGNKMDAQGEFDASVAESAKKVTVMSINAGVKLETGMLDSDNSLEHLKQILKDKSPGKKIIHIDADSLGNDNALEKLKDSLKDKSPENILDAVIDLMDGKNKVIPETQSSTASQTYISTSTLSNPTMATGNTKPSITANITGTTKLPSVSELPRPPALDAGQPSSNSTNSFLNSTINGEIKGGKTPAILAPGNVTGNITAPSPSITPSENSTEACTCSCLCGPGLMSSLPMTETGMSIPGSPDTTVSGKGKLLPDGACACSCFCDADSFSGSEMQDPSLAPSSKSDGLSKPPAIPDGKLDPENMQKPPAILTPVIPGVRPDLTSEGPENLSGAPSAMPDGQSSPGNSLQPTSGNSDNLSEAPSIVPERNSTSGNPENLQGAPSAVPDGQTNSGDSLQPTPGNSDNLSESPSTVPERNSTSGNPENLQGAPSAVPDGQTNSGDSLQPTPGNSDNLSEAPSTVPERNSTSGNPENLQGAPSAVPDGQTNSGDSLQPTPGSSDNLSEAPSIVPERNSTSGNPENLQGAPSAVPDGQTKPTVPQVTPKLPTENPTKPSEGLESLPVSGLKPTLDTLPKESPKSPESEVLLPVPKVTTSNEDTKSSALFLPVPKLSKGSQGTDSNKALPSSESGLSEVKLPLVSTKGGKSSGVGEALKDENSRNALLSGSTSSVVLGVSLTRRGTDKIPRIARYFRIRK</sequence>
<organism evidence="2 3">
    <name type="scientific">Blumeria graminis f. sp. triticale</name>
    <dbReference type="NCBI Taxonomy" id="1689686"/>
    <lineage>
        <taxon>Eukaryota</taxon>
        <taxon>Fungi</taxon>
        <taxon>Dikarya</taxon>
        <taxon>Ascomycota</taxon>
        <taxon>Pezizomycotina</taxon>
        <taxon>Leotiomycetes</taxon>
        <taxon>Erysiphales</taxon>
        <taxon>Erysiphaceae</taxon>
        <taxon>Blumeria</taxon>
    </lineage>
</organism>
<feature type="compositionally biased region" description="Polar residues" evidence="1">
    <location>
        <begin position="441"/>
        <end position="478"/>
    </location>
</feature>
<proteinExistence type="predicted"/>
<feature type="compositionally biased region" description="Polar residues" evidence="1">
    <location>
        <begin position="393"/>
        <end position="413"/>
    </location>
</feature>
<evidence type="ECO:0000313" key="3">
    <source>
        <dbReference type="Proteomes" id="UP000683417"/>
    </source>
</evidence>
<feature type="compositionally biased region" description="Polar residues" evidence="1">
    <location>
        <begin position="665"/>
        <end position="682"/>
    </location>
</feature>
<name>A0A9W4DI65_BLUGR</name>
<feature type="compositionally biased region" description="Low complexity" evidence="1">
    <location>
        <begin position="691"/>
        <end position="702"/>
    </location>
</feature>
<feature type="compositionally biased region" description="Polar residues" evidence="1">
    <location>
        <begin position="421"/>
        <end position="430"/>
    </location>
</feature>
<protein>
    <submittedName>
        <fullName evidence="2">BgTH12-04170</fullName>
    </submittedName>
</protein>
<evidence type="ECO:0000256" key="1">
    <source>
        <dbReference type="SAM" id="MobiDB-lite"/>
    </source>
</evidence>
<reference evidence="2" key="1">
    <citation type="submission" date="2020-10" db="EMBL/GenBank/DDBJ databases">
        <authorList>
            <person name="Muller C M."/>
        </authorList>
    </citation>
    <scope>NUCLEOTIDE SEQUENCE</scope>
    <source>
        <strain evidence="2">THUN-12</strain>
    </source>
</reference>
<feature type="compositionally biased region" description="Polar residues" evidence="1">
    <location>
        <begin position="537"/>
        <end position="557"/>
    </location>
</feature>
<comment type="caution">
    <text evidence="2">The sequence shown here is derived from an EMBL/GenBank/DDBJ whole genome shotgun (WGS) entry which is preliminary data.</text>
</comment>
<feature type="compositionally biased region" description="Polar residues" evidence="1">
    <location>
        <begin position="489"/>
        <end position="526"/>
    </location>
</feature>
<feature type="compositionally biased region" description="Polar residues" evidence="1">
    <location>
        <begin position="565"/>
        <end position="574"/>
    </location>
</feature>
<dbReference type="AlphaFoldDB" id="A0A9W4DI65"/>
<feature type="region of interest" description="Disordered" evidence="1">
    <location>
        <begin position="199"/>
        <end position="227"/>
    </location>
</feature>